<accession>A0A0C9V370</accession>
<dbReference type="HOGENOM" id="CLU_1161766_0_0_1"/>
<keyword evidence="2" id="KW-1185">Reference proteome</keyword>
<dbReference type="Proteomes" id="UP000054279">
    <property type="component" value="Unassembled WGS sequence"/>
</dbReference>
<reference evidence="1 2" key="1">
    <citation type="submission" date="2014-06" db="EMBL/GenBank/DDBJ databases">
        <title>Evolutionary Origins and Diversification of the Mycorrhizal Mutualists.</title>
        <authorList>
            <consortium name="DOE Joint Genome Institute"/>
            <consortium name="Mycorrhizal Genomics Consortium"/>
            <person name="Kohler A."/>
            <person name="Kuo A."/>
            <person name="Nagy L.G."/>
            <person name="Floudas D."/>
            <person name="Copeland A."/>
            <person name="Barry K.W."/>
            <person name="Cichocki N."/>
            <person name="Veneault-Fourrey C."/>
            <person name="LaButti K."/>
            <person name="Lindquist E.A."/>
            <person name="Lipzen A."/>
            <person name="Lundell T."/>
            <person name="Morin E."/>
            <person name="Murat C."/>
            <person name="Riley R."/>
            <person name="Ohm R."/>
            <person name="Sun H."/>
            <person name="Tunlid A."/>
            <person name="Henrissat B."/>
            <person name="Grigoriev I.V."/>
            <person name="Hibbett D.S."/>
            <person name="Martin F."/>
        </authorList>
    </citation>
    <scope>NUCLEOTIDE SEQUENCE [LARGE SCALE GENOMIC DNA]</scope>
    <source>
        <strain evidence="1 2">SS14</strain>
    </source>
</reference>
<organism evidence="1 2">
    <name type="scientific">Sphaerobolus stellatus (strain SS14)</name>
    <dbReference type="NCBI Taxonomy" id="990650"/>
    <lineage>
        <taxon>Eukaryota</taxon>
        <taxon>Fungi</taxon>
        <taxon>Dikarya</taxon>
        <taxon>Basidiomycota</taxon>
        <taxon>Agaricomycotina</taxon>
        <taxon>Agaricomycetes</taxon>
        <taxon>Phallomycetidae</taxon>
        <taxon>Geastrales</taxon>
        <taxon>Sphaerobolaceae</taxon>
        <taxon>Sphaerobolus</taxon>
    </lineage>
</organism>
<protein>
    <submittedName>
        <fullName evidence="1">Uncharacterized protein</fullName>
    </submittedName>
</protein>
<dbReference type="EMBL" id="KN837181">
    <property type="protein sequence ID" value="KIJ36202.1"/>
    <property type="molecule type" value="Genomic_DNA"/>
</dbReference>
<dbReference type="AlphaFoldDB" id="A0A0C9V370"/>
<gene>
    <name evidence="1" type="ORF">M422DRAFT_782345</name>
</gene>
<evidence type="ECO:0000313" key="2">
    <source>
        <dbReference type="Proteomes" id="UP000054279"/>
    </source>
</evidence>
<sequence>MFPSFSHVWSVLRALSPEPLRAPNAYHEYTDILFTGYGSEASPDKGFTNSFATHTKYHKWMESVCDRTEALEELKLVRIWLVKRKLGFLGTTYPSETEYDRTFAFDYSTSKNYPQPNLNTVVELPDSTSDNVFYDQDQGARRLENFIYCVKANKQLRRKSGRGDIDAAAFEFSWIIYPDTQKRIAAQKPLDITGGKMSIIIVAHNTPLTLCTTIVLCATDVSSKARLHWWAPNIVQSEL</sequence>
<proteinExistence type="predicted"/>
<evidence type="ECO:0000313" key="1">
    <source>
        <dbReference type="EMBL" id="KIJ36202.1"/>
    </source>
</evidence>
<name>A0A0C9V370_SPHS4</name>